<name>A0AA35WKJ1_GEOBA</name>
<dbReference type="InterPro" id="IPR012000">
    <property type="entry name" value="Thiamin_PyroP_enz_cen_dom"/>
</dbReference>
<proteinExistence type="inferred from homology"/>
<dbReference type="Pfam" id="PF00205">
    <property type="entry name" value="TPP_enzyme_M"/>
    <property type="match status" value="1"/>
</dbReference>
<organism evidence="12 13">
    <name type="scientific">Geodia barretti</name>
    <name type="common">Barrett's horny sponge</name>
    <dbReference type="NCBI Taxonomy" id="519541"/>
    <lineage>
        <taxon>Eukaryota</taxon>
        <taxon>Metazoa</taxon>
        <taxon>Porifera</taxon>
        <taxon>Demospongiae</taxon>
        <taxon>Heteroscleromorpha</taxon>
        <taxon>Tetractinellida</taxon>
        <taxon>Astrophorina</taxon>
        <taxon>Geodiidae</taxon>
        <taxon>Geodia</taxon>
    </lineage>
</organism>
<evidence type="ECO:0000256" key="1">
    <source>
        <dbReference type="ARBA" id="ARBA00001964"/>
    </source>
</evidence>
<dbReference type="SUPFAM" id="SSF52467">
    <property type="entry name" value="DHS-like NAD/FAD-binding domain"/>
    <property type="match status" value="1"/>
</dbReference>
<dbReference type="Gene3D" id="3.40.50.1220">
    <property type="entry name" value="TPP-binding domain"/>
    <property type="match status" value="1"/>
</dbReference>
<dbReference type="SUPFAM" id="SSF52518">
    <property type="entry name" value="Thiamin diphosphate-binding fold (THDP-binding)"/>
    <property type="match status" value="2"/>
</dbReference>
<comment type="caution">
    <text evidence="12">The sequence shown here is derived from an EMBL/GenBank/DDBJ whole genome shotgun (WGS) entry which is preliminary data.</text>
</comment>
<evidence type="ECO:0000259" key="11">
    <source>
        <dbReference type="Pfam" id="PF02776"/>
    </source>
</evidence>
<keyword evidence="4 8" id="KW-0786">Thiamine pyrophosphate</keyword>
<evidence type="ECO:0000256" key="6">
    <source>
        <dbReference type="ARBA" id="ARBA00048738"/>
    </source>
</evidence>
<dbReference type="PANTHER" id="PTHR18968:SF13">
    <property type="entry name" value="ACETOLACTATE SYNTHASE CATALYTIC SUBUNIT, MITOCHONDRIAL"/>
    <property type="match status" value="1"/>
</dbReference>
<dbReference type="Pfam" id="PF02775">
    <property type="entry name" value="TPP_enzyme_C"/>
    <property type="match status" value="1"/>
</dbReference>
<dbReference type="GO" id="GO:0030976">
    <property type="term" value="F:thiamine pyrophosphate binding"/>
    <property type="evidence" value="ECO:0007669"/>
    <property type="project" value="InterPro"/>
</dbReference>
<dbReference type="CDD" id="cd07035">
    <property type="entry name" value="TPP_PYR_POX_like"/>
    <property type="match status" value="1"/>
</dbReference>
<dbReference type="GO" id="GO:0003984">
    <property type="term" value="F:acetolactate synthase activity"/>
    <property type="evidence" value="ECO:0007669"/>
    <property type="project" value="TreeGrafter"/>
</dbReference>
<comment type="cofactor">
    <cofactor evidence="1">
        <name>thiamine diphosphate</name>
        <dbReference type="ChEBI" id="CHEBI:58937"/>
    </cofactor>
</comment>
<feature type="domain" description="Thiamine pyrophosphate enzyme TPP-binding" evidence="10">
    <location>
        <begin position="392"/>
        <end position="544"/>
    </location>
</feature>
<accession>A0AA35WKJ1</accession>
<evidence type="ECO:0000313" key="13">
    <source>
        <dbReference type="Proteomes" id="UP001174909"/>
    </source>
</evidence>
<dbReference type="GO" id="GO:0050660">
    <property type="term" value="F:flavin adenine dinucleotide binding"/>
    <property type="evidence" value="ECO:0007669"/>
    <property type="project" value="TreeGrafter"/>
</dbReference>
<dbReference type="GO" id="GO:0000287">
    <property type="term" value="F:magnesium ion binding"/>
    <property type="evidence" value="ECO:0007669"/>
    <property type="project" value="InterPro"/>
</dbReference>
<evidence type="ECO:0000256" key="2">
    <source>
        <dbReference type="ARBA" id="ARBA00007812"/>
    </source>
</evidence>
<gene>
    <name evidence="12" type="ORF">GBAR_LOCUS13870</name>
</gene>
<comment type="similarity">
    <text evidence="2 8">Belongs to the TPP enzyme family.</text>
</comment>
<dbReference type="InterPro" id="IPR000399">
    <property type="entry name" value="TPP-bd_CS"/>
</dbReference>
<keyword evidence="13" id="KW-1185">Reference proteome</keyword>
<evidence type="ECO:0000259" key="9">
    <source>
        <dbReference type="Pfam" id="PF00205"/>
    </source>
</evidence>
<dbReference type="AlphaFoldDB" id="A0AA35WKJ1"/>
<dbReference type="Gene3D" id="3.40.50.970">
    <property type="match status" value="2"/>
</dbReference>
<evidence type="ECO:0000259" key="10">
    <source>
        <dbReference type="Pfam" id="PF02775"/>
    </source>
</evidence>
<dbReference type="InterPro" id="IPR012001">
    <property type="entry name" value="Thiamin_PyroP_enz_TPP-bd_dom"/>
</dbReference>
<dbReference type="Proteomes" id="UP001174909">
    <property type="component" value="Unassembled WGS sequence"/>
</dbReference>
<dbReference type="PANTHER" id="PTHR18968">
    <property type="entry name" value="THIAMINE PYROPHOSPHATE ENZYMES"/>
    <property type="match status" value="1"/>
</dbReference>
<dbReference type="InterPro" id="IPR045229">
    <property type="entry name" value="TPP_enz"/>
</dbReference>
<evidence type="ECO:0000256" key="4">
    <source>
        <dbReference type="ARBA" id="ARBA00023052"/>
    </source>
</evidence>
<dbReference type="GO" id="GO:0009097">
    <property type="term" value="P:isoleucine biosynthetic process"/>
    <property type="evidence" value="ECO:0007669"/>
    <property type="project" value="TreeGrafter"/>
</dbReference>
<feature type="domain" description="Thiamine pyrophosphate enzyme central" evidence="9">
    <location>
        <begin position="196"/>
        <end position="331"/>
    </location>
</feature>
<dbReference type="InterPro" id="IPR011766">
    <property type="entry name" value="TPP_enzyme_TPP-bd"/>
</dbReference>
<comment type="catalytic activity">
    <reaction evidence="6">
        <text>2-hydroxyoctadecanoyl-CoA = heptadecanal + formyl-CoA</text>
        <dbReference type="Rhea" id="RHEA:55196"/>
        <dbReference type="ChEBI" id="CHEBI:57376"/>
        <dbReference type="ChEBI" id="CHEBI:74116"/>
        <dbReference type="ChEBI" id="CHEBI:138631"/>
    </reaction>
    <physiologicalReaction direction="left-to-right" evidence="6">
        <dbReference type="Rhea" id="RHEA:55197"/>
    </physiologicalReaction>
</comment>
<comment type="catalytic activity">
    <reaction evidence="7">
        <text>(2R)-hydroxyhexadecanoyl-CoA = pentadecanal + formyl-CoA</text>
        <dbReference type="Rhea" id="RHEA:55212"/>
        <dbReference type="ChEBI" id="CHEBI:17302"/>
        <dbReference type="ChEBI" id="CHEBI:57376"/>
        <dbReference type="ChEBI" id="CHEBI:138654"/>
    </reaction>
    <physiologicalReaction direction="left-to-right" evidence="7">
        <dbReference type="Rhea" id="RHEA:55213"/>
    </physiologicalReaction>
</comment>
<dbReference type="GO" id="GO:0009099">
    <property type="term" value="P:L-valine biosynthetic process"/>
    <property type="evidence" value="ECO:0007669"/>
    <property type="project" value="TreeGrafter"/>
</dbReference>
<sequence length="558" mass="60287">MPRMTGARFLVETMRAYGVTHAFYMPMIVTRALVEMEQVGIARIMTHSEKAAAYMADGYARAARRPAVCMAQNVGAANLAAGLQDPFLGGSPVVALTGRGAPPQQNRNYYQEVDHVQPFNAVTKFNALVDSPEEQPRLLRQAFREATSGAPGPTHLDLQGSTGALIMDVEADVEVVVEAPFTHVPPFRGEPETEMVRDAARALTEARRPIIVAGGGVTSSGAQAEVVELAEMLSIPVATSLNAKGTIPDDHPLSVGVCGTYSRWCANRAVSEADLVFFIGSHAGSQVTTEWQIPRSGTPVIQLDIDPGELGRSYTIQVGLQGDAKASLRKLIEHLEPLGGRAEWVGRAQELVQEWRAEVAPLANSDSSPMRPERLCKEITEFLPEDAVLLSDTGHSGIWTGTMIDLYKPTQTFLRCAGSLGWAFPAALGAKCAVPDRPVVCFTGDGGFWYHLSEMETAVRYGINTVTVINNNHSLNQEKRGNERAYESVGVTGNVDELWVFPDTDFAKLAEDMGGFGIRVERPEDLQDAMKEAAASNKPSVVDVVTDIEGIAPRAWTG</sequence>
<evidence type="ECO:0000256" key="7">
    <source>
        <dbReference type="ARBA" id="ARBA00048767"/>
    </source>
</evidence>
<evidence type="ECO:0000256" key="3">
    <source>
        <dbReference type="ARBA" id="ARBA00018936"/>
    </source>
</evidence>
<protein>
    <recommendedName>
        <fullName evidence="3">2-hydroxyacyl-CoA lyase 2</fullName>
    </recommendedName>
    <alternativeName>
        <fullName evidence="5">IlvB-like protein</fullName>
    </alternativeName>
</protein>
<evidence type="ECO:0000256" key="5">
    <source>
        <dbReference type="ARBA" id="ARBA00030510"/>
    </source>
</evidence>
<feature type="domain" description="Thiamine pyrophosphate enzyme N-terminal TPP-binding" evidence="11">
    <location>
        <begin position="4"/>
        <end position="116"/>
    </location>
</feature>
<reference evidence="12" key="1">
    <citation type="submission" date="2023-03" db="EMBL/GenBank/DDBJ databases">
        <authorList>
            <person name="Steffen K."/>
            <person name="Cardenas P."/>
        </authorList>
    </citation>
    <scope>NUCLEOTIDE SEQUENCE</scope>
</reference>
<dbReference type="PROSITE" id="PS00187">
    <property type="entry name" value="TPP_ENZYMES"/>
    <property type="match status" value="1"/>
</dbReference>
<dbReference type="Pfam" id="PF02776">
    <property type="entry name" value="TPP_enzyme_N"/>
    <property type="match status" value="1"/>
</dbReference>
<dbReference type="InterPro" id="IPR029035">
    <property type="entry name" value="DHS-like_NAD/FAD-binding_dom"/>
</dbReference>
<dbReference type="GO" id="GO:0005948">
    <property type="term" value="C:acetolactate synthase complex"/>
    <property type="evidence" value="ECO:0007669"/>
    <property type="project" value="TreeGrafter"/>
</dbReference>
<evidence type="ECO:0000313" key="12">
    <source>
        <dbReference type="EMBL" id="CAI8023769.1"/>
    </source>
</evidence>
<dbReference type="EMBL" id="CASHTH010002030">
    <property type="protein sequence ID" value="CAI8023769.1"/>
    <property type="molecule type" value="Genomic_DNA"/>
</dbReference>
<dbReference type="InterPro" id="IPR029061">
    <property type="entry name" value="THDP-binding"/>
</dbReference>
<evidence type="ECO:0000256" key="8">
    <source>
        <dbReference type="RuleBase" id="RU362132"/>
    </source>
</evidence>